<proteinExistence type="inferred from homology"/>
<keyword evidence="3" id="KW-0540">Nuclease</keyword>
<dbReference type="SUPFAM" id="SSF55486">
    <property type="entry name" value="Metalloproteases ('zincins'), catalytic domain"/>
    <property type="match status" value="1"/>
</dbReference>
<evidence type="ECO:0000256" key="2">
    <source>
        <dbReference type="ARBA" id="ARBA00010875"/>
    </source>
</evidence>
<evidence type="ECO:0000256" key="6">
    <source>
        <dbReference type="ARBA" id="ARBA00022801"/>
    </source>
</evidence>
<comment type="cofactor">
    <cofactor evidence="1">
        <name>Zn(2+)</name>
        <dbReference type="ChEBI" id="CHEBI:29105"/>
    </cofactor>
</comment>
<evidence type="ECO:0000256" key="4">
    <source>
        <dbReference type="ARBA" id="ARBA00022723"/>
    </source>
</evidence>
<organism evidence="8 9">
    <name type="scientific">Candidatus Adlerbacteria bacterium RIFCSPHIGHO2_12_FULL_53_18</name>
    <dbReference type="NCBI Taxonomy" id="1797242"/>
    <lineage>
        <taxon>Bacteria</taxon>
        <taxon>Candidatus Adleribacteriota</taxon>
    </lineage>
</organism>
<gene>
    <name evidence="8" type="ORF">A3F55_02625</name>
</gene>
<dbReference type="EMBL" id="MEWW01000010">
    <property type="protein sequence ID" value="OGC84730.1"/>
    <property type="molecule type" value="Genomic_DNA"/>
</dbReference>
<evidence type="ECO:0000256" key="5">
    <source>
        <dbReference type="ARBA" id="ARBA00022759"/>
    </source>
</evidence>
<name>A0A1F4XSQ6_9BACT</name>
<reference evidence="8 9" key="1">
    <citation type="journal article" date="2016" name="Nat. Commun.">
        <title>Thousands of microbial genomes shed light on interconnected biogeochemical processes in an aquifer system.</title>
        <authorList>
            <person name="Anantharaman K."/>
            <person name="Brown C.T."/>
            <person name="Hug L.A."/>
            <person name="Sharon I."/>
            <person name="Castelle C.J."/>
            <person name="Probst A.J."/>
            <person name="Thomas B.C."/>
            <person name="Singh A."/>
            <person name="Wilkins M.J."/>
            <person name="Karaoz U."/>
            <person name="Brodie E.L."/>
            <person name="Williams K.H."/>
            <person name="Hubbard S.S."/>
            <person name="Banfield J.F."/>
        </authorList>
    </citation>
    <scope>NUCLEOTIDE SEQUENCE [LARGE SCALE GENOMIC DNA]</scope>
</reference>
<keyword evidence="4" id="KW-0479">Metal-binding</keyword>
<sequence>MRQAELFKRLQKEVLGPHYDLQHAFLSPKEMRKVTLRTKNKNKVSNVLSFPLSKTSGEILICKKAAAPYSVPYLFIHGLLHLKGFKHSARMESAEQELLARHSLHAKNRHRY</sequence>
<dbReference type="Pfam" id="PF02130">
    <property type="entry name" value="YbeY"/>
    <property type="match status" value="1"/>
</dbReference>
<keyword evidence="7" id="KW-0862">Zinc</keyword>
<protein>
    <submittedName>
        <fullName evidence="8">Uncharacterized protein</fullName>
    </submittedName>
</protein>
<evidence type="ECO:0000313" key="9">
    <source>
        <dbReference type="Proteomes" id="UP000178091"/>
    </source>
</evidence>
<dbReference type="InterPro" id="IPR023091">
    <property type="entry name" value="MetalPrtase_cat_dom_sf_prd"/>
</dbReference>
<evidence type="ECO:0000313" key="8">
    <source>
        <dbReference type="EMBL" id="OGC84730.1"/>
    </source>
</evidence>
<dbReference type="AlphaFoldDB" id="A0A1F4XSQ6"/>
<dbReference type="GO" id="GO:0004519">
    <property type="term" value="F:endonuclease activity"/>
    <property type="evidence" value="ECO:0007669"/>
    <property type="project" value="UniProtKB-KW"/>
</dbReference>
<dbReference type="GO" id="GO:0006364">
    <property type="term" value="P:rRNA processing"/>
    <property type="evidence" value="ECO:0007669"/>
    <property type="project" value="InterPro"/>
</dbReference>
<evidence type="ECO:0000256" key="1">
    <source>
        <dbReference type="ARBA" id="ARBA00001947"/>
    </source>
</evidence>
<accession>A0A1F4XSQ6</accession>
<dbReference type="Proteomes" id="UP000178091">
    <property type="component" value="Unassembled WGS sequence"/>
</dbReference>
<keyword evidence="5" id="KW-0255">Endonuclease</keyword>
<keyword evidence="6" id="KW-0378">Hydrolase</keyword>
<comment type="caution">
    <text evidence="8">The sequence shown here is derived from an EMBL/GenBank/DDBJ whole genome shotgun (WGS) entry which is preliminary data.</text>
</comment>
<evidence type="ECO:0000256" key="3">
    <source>
        <dbReference type="ARBA" id="ARBA00022722"/>
    </source>
</evidence>
<comment type="similarity">
    <text evidence="2">Belongs to the endoribonuclease YbeY family.</text>
</comment>
<dbReference type="InterPro" id="IPR002036">
    <property type="entry name" value="YbeY"/>
</dbReference>
<dbReference type="GO" id="GO:0046872">
    <property type="term" value="F:metal ion binding"/>
    <property type="evidence" value="ECO:0007669"/>
    <property type="project" value="UniProtKB-KW"/>
</dbReference>
<dbReference type="Gene3D" id="3.40.390.30">
    <property type="entry name" value="Metalloproteases ('zincins'), catalytic domain"/>
    <property type="match status" value="1"/>
</dbReference>
<evidence type="ECO:0000256" key="7">
    <source>
        <dbReference type="ARBA" id="ARBA00022833"/>
    </source>
</evidence>
<dbReference type="GO" id="GO:0004222">
    <property type="term" value="F:metalloendopeptidase activity"/>
    <property type="evidence" value="ECO:0007669"/>
    <property type="project" value="InterPro"/>
</dbReference>